<dbReference type="RefSeq" id="WP_124724311.1">
    <property type="nucleotide sequence ID" value="NZ_CP034044.1"/>
</dbReference>
<feature type="domain" description="IgG-blocking virulence" evidence="3">
    <location>
        <begin position="480"/>
        <end position="680"/>
    </location>
</feature>
<name>A0A3G8LG54_9MOLU</name>
<dbReference type="InterPro" id="IPR058860">
    <property type="entry name" value="MIB_M2"/>
</dbReference>
<dbReference type="Pfam" id="PF26360">
    <property type="entry name" value="MIB_M1"/>
    <property type="match status" value="1"/>
</dbReference>
<feature type="compositionally biased region" description="Basic and acidic residues" evidence="1">
    <location>
        <begin position="255"/>
        <end position="269"/>
    </location>
</feature>
<evidence type="ECO:0000256" key="2">
    <source>
        <dbReference type="SAM" id="SignalP"/>
    </source>
</evidence>
<accession>A0A3G8LG54</accession>
<feature type="compositionally biased region" description="Basic and acidic residues" evidence="1">
    <location>
        <begin position="294"/>
        <end position="307"/>
    </location>
</feature>
<dbReference type="InterPro" id="IPR030942">
    <property type="entry name" value="Mycoplas_M_dom"/>
</dbReference>
<evidence type="ECO:0000259" key="3">
    <source>
        <dbReference type="Pfam" id="PF26360"/>
    </source>
</evidence>
<dbReference type="NCBIfam" id="TIGR04524">
    <property type="entry name" value="mycoplas_M_dom"/>
    <property type="match status" value="1"/>
</dbReference>
<dbReference type="AlphaFoldDB" id="A0A3G8LG54"/>
<evidence type="ECO:0000313" key="6">
    <source>
        <dbReference type="Proteomes" id="UP000275883"/>
    </source>
</evidence>
<evidence type="ECO:0000259" key="4">
    <source>
        <dbReference type="Pfam" id="PF26364"/>
    </source>
</evidence>
<organism evidence="5 6">
    <name type="scientific">Mycoplasma struthionis</name>
    <dbReference type="NCBI Taxonomy" id="538220"/>
    <lineage>
        <taxon>Bacteria</taxon>
        <taxon>Bacillati</taxon>
        <taxon>Mycoplasmatota</taxon>
        <taxon>Mollicutes</taxon>
        <taxon>Mycoplasmataceae</taxon>
        <taxon>Mycoplasma</taxon>
    </lineage>
</organism>
<dbReference type="EMBL" id="CP034044">
    <property type="protein sequence ID" value="AZG68616.1"/>
    <property type="molecule type" value="Genomic_DNA"/>
</dbReference>
<evidence type="ECO:0000256" key="1">
    <source>
        <dbReference type="SAM" id="MobiDB-lite"/>
    </source>
</evidence>
<dbReference type="OrthoDB" id="400621at2"/>
<feature type="signal peptide" evidence="2">
    <location>
        <begin position="1"/>
        <end position="28"/>
    </location>
</feature>
<protein>
    <submittedName>
        <fullName evidence="5">Putative immunoglobulin-blocking virulence protein</fullName>
    </submittedName>
</protein>
<feature type="region of interest" description="Disordered" evidence="1">
    <location>
        <begin position="244"/>
        <end position="343"/>
    </location>
</feature>
<evidence type="ECO:0000313" key="5">
    <source>
        <dbReference type="EMBL" id="AZG68616.1"/>
    </source>
</evidence>
<feature type="chain" id="PRO_5018232768" evidence="2">
    <location>
        <begin position="29"/>
        <end position="885"/>
    </location>
</feature>
<reference evidence="5 6" key="1">
    <citation type="submission" date="2018-11" db="EMBL/GenBank/DDBJ databases">
        <title>Genome sequence of Mycoplasma struthionis sp. nov.</title>
        <authorList>
            <person name="Spergser J."/>
        </authorList>
    </citation>
    <scope>NUCLEOTIDE SEQUENCE [LARGE SCALE GENOMIC DNA]</scope>
    <source>
        <strain evidence="5 6">237IA</strain>
    </source>
</reference>
<dbReference type="NCBIfam" id="TIGR04526">
    <property type="entry name" value="predic_Ig_block"/>
    <property type="match status" value="1"/>
</dbReference>
<feature type="domain" description="Mycoplasma immunoglobulin binding protein M2" evidence="4">
    <location>
        <begin position="696"/>
        <end position="858"/>
    </location>
</feature>
<dbReference type="InterPro" id="IPR030941">
    <property type="entry name" value="Predic_Ig_block"/>
</dbReference>
<dbReference type="KEGG" id="mstr:EGN60_01370"/>
<keyword evidence="6" id="KW-1185">Reference proteome</keyword>
<proteinExistence type="predicted"/>
<keyword evidence="2" id="KW-0732">Signal</keyword>
<sequence>MAVYSKKRKVIKALVSIGSIGMVSAGVAAGIYTTRSKIGFNVKLDAFERNSTPKLNTDDVIIKDANNSNTDVNLVRKPDPEKDVITKLLFKDSKTGELKFKAQVISKKDEDKKIDPTTYIPSGWEIDVEKQKTDKPTVNLGQENEYWIKEEDPSENTVIQIIFNDEVYRSDSFKKGTRSLENLASYLPDGFEYVDPNYKIIEGKTNRFLIKKVKVVTVLNFINEQGHTVYRTTITRDKGDNTPIDWKSEIPTGFKTKENPDTIKIKPDEENNIVVVPTSKLPERPQEDPTPPKTLDEDRREDNRREVNTPTPPPSITRPAEIPKPRSNAPEDQPPTASPGVNVYPDSYVKDFYETSLTPTNPKPLTGKAKEDVRAEVNKYNKILEINNRNDFNRLKNDLIKTFNPSDPVIFDRFFENAVFGQPNGLTTLKNLIRDIQNNWEDFANKGMVPVIWFWQHYPTYNNGGTVWDYANKKDNAVLNHYIEENEHRYFSSSSEYKRNPGQVLDNDYFGWSKVDASDTFDGLTKIADREKIDGNGDRLDDGIRVYEYKPDADNTTVPDKNTRKYIAKLDATNKKGYKKFLDFIKANPRITGVIIENMGLIDKKQDFSEILSQLPTQIKSATLFFETNDTSSLVGLKDKYLDDIQIVTKGNNLDEAWGIDPIAFRHTKNVSFDYNVNKSPEYPSNSTPRASSIVFDTIRPAKKDTFSEIQEGFTLAYTTRKTWRIFNGSMGDGSWMSRIDLSLHPELRSLKGLDLNDKVFNRLTLANGSNVFEVDGNTLDQQQWKRLIVKGPQKAELKFVSPVPVNTLYIKGLAKDLPYGYNEQLYGLFEAGKKVFKTVYVDNEAMRDAIQSTQAASVHNITVQVKPDNFNPSKPAEIQGPQFI</sequence>
<dbReference type="Pfam" id="PF26364">
    <property type="entry name" value="MIB_M2"/>
    <property type="match status" value="1"/>
</dbReference>
<dbReference type="Proteomes" id="UP000275883">
    <property type="component" value="Chromosome"/>
</dbReference>
<gene>
    <name evidence="5" type="ORF">EGN60_01370</name>
</gene>